<keyword evidence="1 4" id="KW-0479">Metal-binding</keyword>
<dbReference type="InterPro" id="IPR011032">
    <property type="entry name" value="GroES-like_sf"/>
</dbReference>
<protein>
    <submittedName>
        <fullName evidence="6">Alcohol dehydrogenase catalytic domain-containing protein</fullName>
    </submittedName>
</protein>
<dbReference type="Proteomes" id="UP000606499">
    <property type="component" value="Unassembled WGS sequence"/>
</dbReference>
<dbReference type="InterPro" id="IPR050129">
    <property type="entry name" value="Zn_alcohol_dh"/>
</dbReference>
<evidence type="ECO:0000313" key="7">
    <source>
        <dbReference type="Proteomes" id="UP000606499"/>
    </source>
</evidence>
<dbReference type="Gene3D" id="3.90.180.10">
    <property type="entry name" value="Medium-chain alcohol dehydrogenases, catalytic domain"/>
    <property type="match status" value="1"/>
</dbReference>
<dbReference type="InterPro" id="IPR002328">
    <property type="entry name" value="ADH_Zn_CS"/>
</dbReference>
<dbReference type="PROSITE" id="PS00059">
    <property type="entry name" value="ADH_ZINC"/>
    <property type="match status" value="1"/>
</dbReference>
<proteinExistence type="inferred from homology"/>
<comment type="similarity">
    <text evidence="4">Belongs to the zinc-containing alcohol dehydrogenase family.</text>
</comment>
<accession>A0A923LVT8</accession>
<dbReference type="RefSeq" id="WP_147574486.1">
    <property type="nucleotide sequence ID" value="NZ_JACOPL010000014.1"/>
</dbReference>
<dbReference type="GO" id="GO:0008270">
    <property type="term" value="F:zinc ion binding"/>
    <property type="evidence" value="ECO:0007669"/>
    <property type="project" value="InterPro"/>
</dbReference>
<dbReference type="Pfam" id="PF00107">
    <property type="entry name" value="ADH_zinc_N"/>
    <property type="match status" value="1"/>
</dbReference>
<dbReference type="InterPro" id="IPR036291">
    <property type="entry name" value="NAD(P)-bd_dom_sf"/>
</dbReference>
<dbReference type="Gene3D" id="3.40.50.720">
    <property type="entry name" value="NAD(P)-binding Rossmann-like Domain"/>
    <property type="match status" value="1"/>
</dbReference>
<dbReference type="SUPFAM" id="SSF51735">
    <property type="entry name" value="NAD(P)-binding Rossmann-fold domains"/>
    <property type="match status" value="1"/>
</dbReference>
<evidence type="ECO:0000256" key="2">
    <source>
        <dbReference type="ARBA" id="ARBA00022833"/>
    </source>
</evidence>
<dbReference type="Pfam" id="PF08240">
    <property type="entry name" value="ADH_N"/>
    <property type="match status" value="1"/>
</dbReference>
<dbReference type="EMBL" id="JACOPL010000014">
    <property type="protein sequence ID" value="MBC5726320.1"/>
    <property type="molecule type" value="Genomic_DNA"/>
</dbReference>
<reference evidence="6" key="1">
    <citation type="submission" date="2020-08" db="EMBL/GenBank/DDBJ databases">
        <title>Genome public.</title>
        <authorList>
            <person name="Liu C."/>
            <person name="Sun Q."/>
        </authorList>
    </citation>
    <scope>NUCLEOTIDE SEQUENCE</scope>
    <source>
        <strain evidence="6">NSJ-28</strain>
    </source>
</reference>
<evidence type="ECO:0000313" key="6">
    <source>
        <dbReference type="EMBL" id="MBC5726320.1"/>
    </source>
</evidence>
<dbReference type="InterPro" id="IPR013149">
    <property type="entry name" value="ADH-like_C"/>
</dbReference>
<keyword evidence="3" id="KW-0560">Oxidoreductase</keyword>
<dbReference type="InterPro" id="IPR013154">
    <property type="entry name" value="ADH-like_N"/>
</dbReference>
<evidence type="ECO:0000259" key="5">
    <source>
        <dbReference type="SMART" id="SM00829"/>
    </source>
</evidence>
<organism evidence="6 7">
    <name type="scientific">Agathobaculum faecis</name>
    <dbReference type="NCBI Taxonomy" id="2763013"/>
    <lineage>
        <taxon>Bacteria</taxon>
        <taxon>Bacillati</taxon>
        <taxon>Bacillota</taxon>
        <taxon>Clostridia</taxon>
        <taxon>Eubacteriales</taxon>
        <taxon>Butyricicoccaceae</taxon>
        <taxon>Agathobaculum</taxon>
    </lineage>
</organism>
<evidence type="ECO:0000256" key="3">
    <source>
        <dbReference type="ARBA" id="ARBA00023002"/>
    </source>
</evidence>
<dbReference type="PANTHER" id="PTHR43401">
    <property type="entry name" value="L-THREONINE 3-DEHYDROGENASE"/>
    <property type="match status" value="1"/>
</dbReference>
<keyword evidence="7" id="KW-1185">Reference proteome</keyword>
<evidence type="ECO:0000256" key="4">
    <source>
        <dbReference type="RuleBase" id="RU361277"/>
    </source>
</evidence>
<dbReference type="AlphaFoldDB" id="A0A923LVT8"/>
<gene>
    <name evidence="6" type="ORF">H8S45_12735</name>
</gene>
<dbReference type="PANTHER" id="PTHR43401:SF2">
    <property type="entry name" value="L-THREONINE 3-DEHYDROGENASE"/>
    <property type="match status" value="1"/>
</dbReference>
<comment type="caution">
    <text evidence="6">The sequence shown here is derived from an EMBL/GenBank/DDBJ whole genome shotgun (WGS) entry which is preliminary data.</text>
</comment>
<dbReference type="SMART" id="SM00829">
    <property type="entry name" value="PKS_ER"/>
    <property type="match status" value="1"/>
</dbReference>
<keyword evidence="2 4" id="KW-0862">Zinc</keyword>
<dbReference type="GO" id="GO:0016491">
    <property type="term" value="F:oxidoreductase activity"/>
    <property type="evidence" value="ECO:0007669"/>
    <property type="project" value="UniProtKB-KW"/>
</dbReference>
<evidence type="ECO:0000256" key="1">
    <source>
        <dbReference type="ARBA" id="ARBA00022723"/>
    </source>
</evidence>
<comment type="cofactor">
    <cofactor evidence="4">
        <name>Zn(2+)</name>
        <dbReference type="ChEBI" id="CHEBI:29105"/>
    </cofactor>
</comment>
<feature type="domain" description="Enoyl reductase (ER)" evidence="5">
    <location>
        <begin position="10"/>
        <end position="347"/>
    </location>
</feature>
<sequence>MKAIIFKKPGEYAYEDRPVPQVEKPDDVQIKVLGVGICGTDLHVLMDPPMHPAKPGIIFGHEYCGEVAAVGEAVDWLKPGDRVIVDPHPPCGCCKNCRSDRPGQCTTLYSQQDTPWPEHGVTRGLFADGALTSYTCVPAHSVYKISKDTPWQLAALAEPLSCVGYAIEKLDIQAGDTACVLGAGPMGLLFAAMAKANGATKVIVSEPYEYRREKALKCGATRVVDPAKEDLKAVCLEETDGLGVDHCIEAVGQLLPTAIDMIRPGGKIVMFGHDETAMPPVRLAEIVRKEAAIFGGFLGKYYFEKTARIIESGILPLEEIVTHTFPLSEYEKGLELLRAGKALKVVMYPEEY</sequence>
<dbReference type="SUPFAM" id="SSF50129">
    <property type="entry name" value="GroES-like"/>
    <property type="match status" value="1"/>
</dbReference>
<name>A0A923LVT8_9FIRM</name>
<dbReference type="InterPro" id="IPR020843">
    <property type="entry name" value="ER"/>
</dbReference>